<dbReference type="GeneID" id="94842635"/>
<proteinExistence type="predicted"/>
<dbReference type="Pfam" id="PF03357">
    <property type="entry name" value="Snf7"/>
    <property type="match status" value="1"/>
</dbReference>
<dbReference type="GO" id="GO:0007034">
    <property type="term" value="P:vacuolar transport"/>
    <property type="evidence" value="ECO:0007669"/>
    <property type="project" value="InterPro"/>
</dbReference>
<accession>A0A1J4JRN2</accession>
<feature type="region of interest" description="Disordered" evidence="1">
    <location>
        <begin position="353"/>
        <end position="394"/>
    </location>
</feature>
<comment type="caution">
    <text evidence="2">The sequence shown here is derived from an EMBL/GenBank/DDBJ whole genome shotgun (WGS) entry which is preliminary data.</text>
</comment>
<organism evidence="2 3">
    <name type="scientific">Tritrichomonas foetus</name>
    <dbReference type="NCBI Taxonomy" id="1144522"/>
    <lineage>
        <taxon>Eukaryota</taxon>
        <taxon>Metamonada</taxon>
        <taxon>Parabasalia</taxon>
        <taxon>Tritrichomonadida</taxon>
        <taxon>Tritrichomonadidae</taxon>
        <taxon>Tritrichomonas</taxon>
    </lineage>
</organism>
<evidence type="ECO:0000313" key="3">
    <source>
        <dbReference type="Proteomes" id="UP000179807"/>
    </source>
</evidence>
<dbReference type="AlphaFoldDB" id="A0A1J4JRN2"/>
<dbReference type="EMBL" id="MLAK01000900">
    <property type="protein sequence ID" value="OHT01683.1"/>
    <property type="molecule type" value="Genomic_DNA"/>
</dbReference>
<dbReference type="VEuPathDB" id="TrichDB:TRFO_31433"/>
<dbReference type="InterPro" id="IPR005024">
    <property type="entry name" value="Snf7_fam"/>
</dbReference>
<gene>
    <name evidence="2" type="ORF">TRFO_31433</name>
</gene>
<evidence type="ECO:0000256" key="1">
    <source>
        <dbReference type="SAM" id="MobiDB-lite"/>
    </source>
</evidence>
<dbReference type="OrthoDB" id="10250120at2759"/>
<feature type="compositionally biased region" description="Low complexity" evidence="1">
    <location>
        <begin position="360"/>
        <end position="370"/>
    </location>
</feature>
<name>A0A1J4JRN2_9EUKA</name>
<reference evidence="2" key="1">
    <citation type="submission" date="2016-10" db="EMBL/GenBank/DDBJ databases">
        <authorList>
            <person name="Benchimol M."/>
            <person name="Almeida L.G."/>
            <person name="Vasconcelos A.T."/>
            <person name="Perreira-Neves A."/>
            <person name="Rosa I.A."/>
            <person name="Tasca T."/>
            <person name="Bogo M.R."/>
            <person name="de Souza W."/>
        </authorList>
    </citation>
    <scope>NUCLEOTIDE SEQUENCE [LARGE SCALE GENOMIC DNA]</scope>
    <source>
        <strain evidence="2">K</strain>
    </source>
</reference>
<evidence type="ECO:0000313" key="2">
    <source>
        <dbReference type="EMBL" id="OHT01683.1"/>
    </source>
</evidence>
<dbReference type="Proteomes" id="UP000179807">
    <property type="component" value="Unassembled WGS sequence"/>
</dbReference>
<sequence length="402" mass="46428">MKGIYETAVVLLNRSLKSIESREIESLYCLLKSRDRSPEKWEKQIKFWSSLIKKWGVEGKVIEFSVDELSQAFTFREMLPPLQPALDYLVGMKILKTKEDSLKNPSLMGSLTNKLFGLIWQTTPKSEYYVFTDRLKNKAKKIFNNIESAAAFSTEMVLTNDELKETYFKSNKCSFEVLIAELERNKKIKKFQNGYYFMSNQFSKLSDDVVESVLNTKNTISTIENRISELENSFLSHRNRAKTFLAKKRKNDAKSELLQAKRIEASVHKFYEMKSQQENILHRLAECDTISIVANEMMEVNKVVKKMNLPSADHVSNAADELTETVEALDQIANVNFGGAQFDDDEIEAELNNLDDDRPNSQSNYQTNNYNHDEEEEPIQYGSSNKSQKQSQRKRISLAFPF</sequence>
<protein>
    <recommendedName>
        <fullName evidence="4">Charged multivesicular body protein 7</fullName>
    </recommendedName>
</protein>
<dbReference type="Gene3D" id="6.10.140.1230">
    <property type="match status" value="1"/>
</dbReference>
<dbReference type="Pfam" id="PF25880">
    <property type="entry name" value="WHD_CHMP7_1st"/>
    <property type="match status" value="1"/>
</dbReference>
<evidence type="ECO:0008006" key="4">
    <source>
        <dbReference type="Google" id="ProtNLM"/>
    </source>
</evidence>
<keyword evidence="3" id="KW-1185">Reference proteome</keyword>
<dbReference type="RefSeq" id="XP_068354819.1">
    <property type="nucleotide sequence ID" value="XM_068507931.1"/>
</dbReference>